<evidence type="ECO:0000256" key="7">
    <source>
        <dbReference type="ARBA" id="ARBA00009541"/>
    </source>
</evidence>
<feature type="binding site" evidence="17">
    <location>
        <position position="74"/>
    </location>
    <ligand>
        <name>substrate</name>
    </ligand>
</feature>
<evidence type="ECO:0000256" key="8">
    <source>
        <dbReference type="ARBA" id="ARBA00013188"/>
    </source>
</evidence>
<dbReference type="SUPFAM" id="SSF51366">
    <property type="entry name" value="Ribulose-phoshate binding barrel"/>
    <property type="match status" value="1"/>
</dbReference>
<evidence type="ECO:0000256" key="2">
    <source>
        <dbReference type="ARBA" id="ARBA00001936"/>
    </source>
</evidence>
<evidence type="ECO:0000256" key="4">
    <source>
        <dbReference type="ARBA" id="ARBA00001947"/>
    </source>
</evidence>
<feature type="binding site" evidence="16">
    <location>
        <position position="37"/>
    </location>
    <ligand>
        <name>a divalent metal cation</name>
        <dbReference type="ChEBI" id="CHEBI:60240"/>
    </ligand>
</feature>
<dbReference type="PROSITE" id="PS01086">
    <property type="entry name" value="RIBUL_P_3_EPIMER_2"/>
    <property type="match status" value="1"/>
</dbReference>
<dbReference type="EMBL" id="GL996506">
    <property type="protein sequence ID" value="EGW30214.1"/>
    <property type="molecule type" value="Genomic_DNA"/>
</dbReference>
<dbReference type="Gene3D" id="3.20.20.70">
    <property type="entry name" value="Aldolase class I"/>
    <property type="match status" value="1"/>
</dbReference>
<comment type="cofactor">
    <cofactor evidence="3">
        <name>Co(2+)</name>
        <dbReference type="ChEBI" id="CHEBI:48828"/>
    </cofactor>
</comment>
<comment type="similarity">
    <text evidence="7 14">Belongs to the ribulose-phosphate 3-epimerase family.</text>
</comment>
<dbReference type="RefSeq" id="XP_007377980.1">
    <property type="nucleotide sequence ID" value="XM_007377918.1"/>
</dbReference>
<dbReference type="OMA" id="CHLMIED"/>
<dbReference type="InterPro" id="IPR011060">
    <property type="entry name" value="RibuloseP-bd_barrel"/>
</dbReference>
<organism evidence="19">
    <name type="scientific">Spathaspora passalidarum (strain NRRL Y-27907 / 11-Y1)</name>
    <dbReference type="NCBI Taxonomy" id="619300"/>
    <lineage>
        <taxon>Eukaryota</taxon>
        <taxon>Fungi</taxon>
        <taxon>Dikarya</taxon>
        <taxon>Ascomycota</taxon>
        <taxon>Saccharomycotina</taxon>
        <taxon>Pichiomycetes</taxon>
        <taxon>Debaryomycetaceae</taxon>
        <taxon>Spathaspora</taxon>
    </lineage>
</organism>
<dbReference type="FunFam" id="3.20.20.70:FF:000074">
    <property type="entry name" value="Ribulose-phosphate 3-epimerase"/>
    <property type="match status" value="1"/>
</dbReference>
<dbReference type="UniPathway" id="UPA00115">
    <property type="reaction ID" value="UER00411"/>
</dbReference>
<dbReference type="HAMAP" id="MF_02227">
    <property type="entry name" value="RPE"/>
    <property type="match status" value="1"/>
</dbReference>
<sequence length="233" mass="25131">MVKPIIAPSILAADFANLGCNCKKVVDTGDVDWLHIDVMDGHFVPNISLGSPVITSLRKAFPRDDAKPIVFDCHMMVSEPEQWIADIAKAGGDSYTFHFEATKDPAKVIKKIKEHGLKAAMAVKPGTPVEEVYPYAADLDMVLVMTVEPGFGGQKFMPDMMEKVEKLRAKYPNLDVQVDGGLAKDTIEPAAKAGANVIVAGTSVFKPEDPKEVTSFLKDAVTKEIAARASATS</sequence>
<evidence type="ECO:0000313" key="18">
    <source>
        <dbReference type="EMBL" id="EGW30214.1"/>
    </source>
</evidence>
<dbReference type="InterPro" id="IPR026019">
    <property type="entry name" value="Ribul_P_3_epim"/>
</dbReference>
<evidence type="ECO:0000256" key="11">
    <source>
        <dbReference type="ARBA" id="ARBA00022833"/>
    </source>
</evidence>
<comment type="pathway">
    <text evidence="6">Carbohydrate degradation; pentose phosphate pathway; D-xylulose 5-phosphate from D-ribulose 5-phosphate (non-oxidative stage): step 1/1.</text>
</comment>
<dbReference type="NCBIfam" id="NF004076">
    <property type="entry name" value="PRK05581.1-4"/>
    <property type="match status" value="1"/>
</dbReference>
<comment type="catalytic activity">
    <reaction evidence="1 14">
        <text>D-ribulose 5-phosphate = D-xylulose 5-phosphate</text>
        <dbReference type="Rhea" id="RHEA:13677"/>
        <dbReference type="ChEBI" id="CHEBI:57737"/>
        <dbReference type="ChEBI" id="CHEBI:58121"/>
        <dbReference type="EC" id="5.1.3.1"/>
    </reaction>
</comment>
<comment type="cofactor">
    <cofactor evidence="5">
        <name>Fe(2+)</name>
        <dbReference type="ChEBI" id="CHEBI:29033"/>
    </cofactor>
</comment>
<feature type="active site" description="Proton donor" evidence="15">
    <location>
        <position position="179"/>
    </location>
</feature>
<evidence type="ECO:0000256" key="10">
    <source>
        <dbReference type="ARBA" id="ARBA00022723"/>
    </source>
</evidence>
<accession>G3AVP9</accession>
<dbReference type="Proteomes" id="UP000000709">
    <property type="component" value="Unassembled WGS sequence"/>
</dbReference>
<comment type="cofactor">
    <cofactor evidence="4">
        <name>Zn(2+)</name>
        <dbReference type="ChEBI" id="CHEBI:29105"/>
    </cofactor>
</comment>
<dbReference type="KEGG" id="spaa:SPAPADRAFT_63833"/>
<evidence type="ECO:0000256" key="9">
    <source>
        <dbReference type="ARBA" id="ARBA00013920"/>
    </source>
</evidence>
<evidence type="ECO:0000256" key="14">
    <source>
        <dbReference type="PIRNR" id="PIRNR001461"/>
    </source>
</evidence>
<keyword evidence="12 14" id="KW-0413">Isomerase</keyword>
<evidence type="ECO:0000256" key="1">
    <source>
        <dbReference type="ARBA" id="ARBA00001782"/>
    </source>
</evidence>
<feature type="binding site" evidence="17">
    <location>
        <begin position="150"/>
        <end position="153"/>
    </location>
    <ligand>
        <name>substrate</name>
    </ligand>
</feature>
<comment type="cofactor">
    <cofactor evidence="16">
        <name>a divalent metal cation</name>
        <dbReference type="ChEBI" id="CHEBI:60240"/>
    </cofactor>
    <text evidence="16">Binds 1 divalent metal cation per subunit.</text>
</comment>
<feature type="binding site" evidence="17">
    <location>
        <position position="9"/>
    </location>
    <ligand>
        <name>substrate</name>
    </ligand>
</feature>
<evidence type="ECO:0000256" key="6">
    <source>
        <dbReference type="ARBA" id="ARBA00005016"/>
    </source>
</evidence>
<dbReference type="FunCoup" id="G3AVP9">
    <property type="interactions" value="478"/>
</dbReference>
<feature type="binding site" evidence="16">
    <location>
        <position position="35"/>
    </location>
    <ligand>
        <name>a divalent metal cation</name>
        <dbReference type="ChEBI" id="CHEBI:60240"/>
    </ligand>
</feature>
<dbReference type="EC" id="5.1.3.1" evidence="8 14"/>
<evidence type="ECO:0000256" key="12">
    <source>
        <dbReference type="ARBA" id="ARBA00023235"/>
    </source>
</evidence>
<dbReference type="STRING" id="619300.G3AVP9"/>
<dbReference type="GO" id="GO:0005975">
    <property type="term" value="P:carbohydrate metabolic process"/>
    <property type="evidence" value="ECO:0007669"/>
    <property type="project" value="InterPro"/>
</dbReference>
<dbReference type="OrthoDB" id="1927044at2759"/>
<keyword evidence="19" id="KW-1185">Reference proteome</keyword>
<dbReference type="GO" id="GO:0004750">
    <property type="term" value="F:D-ribulose-phosphate 3-epimerase activity"/>
    <property type="evidence" value="ECO:0007669"/>
    <property type="project" value="UniProtKB-EC"/>
</dbReference>
<name>G3AVP9_SPAPN</name>
<evidence type="ECO:0000256" key="5">
    <source>
        <dbReference type="ARBA" id="ARBA00001954"/>
    </source>
</evidence>
<evidence type="ECO:0000256" key="15">
    <source>
        <dbReference type="PIRSR" id="PIRSR001461-1"/>
    </source>
</evidence>
<dbReference type="PANTHER" id="PTHR11749">
    <property type="entry name" value="RIBULOSE-5-PHOSPHATE-3-EPIMERASE"/>
    <property type="match status" value="1"/>
</dbReference>
<evidence type="ECO:0000256" key="13">
    <source>
        <dbReference type="ARBA" id="ARBA00023285"/>
    </source>
</evidence>
<dbReference type="Pfam" id="PF00834">
    <property type="entry name" value="Ribul_P_3_epim"/>
    <property type="match status" value="1"/>
</dbReference>
<feature type="binding site" evidence="16">
    <location>
        <position position="179"/>
    </location>
    <ligand>
        <name>a divalent metal cation</name>
        <dbReference type="ChEBI" id="CHEBI:60240"/>
    </ligand>
</feature>
<dbReference type="PIRSF" id="PIRSF001461">
    <property type="entry name" value="RPE"/>
    <property type="match status" value="1"/>
</dbReference>
<feature type="binding site" evidence="17">
    <location>
        <begin position="201"/>
        <end position="202"/>
    </location>
    <ligand>
        <name>substrate</name>
    </ligand>
</feature>
<keyword evidence="11 16" id="KW-0862">Zinc</keyword>
<evidence type="ECO:0000256" key="17">
    <source>
        <dbReference type="PIRSR" id="PIRSR001461-3"/>
    </source>
</evidence>
<keyword evidence="14" id="KW-0119">Carbohydrate metabolism</keyword>
<keyword evidence="13 16" id="KW-0170">Cobalt</keyword>
<dbReference type="HOGENOM" id="CLU_054856_0_1_1"/>
<proteinExistence type="inferred from homology"/>
<dbReference type="GO" id="GO:0046872">
    <property type="term" value="F:metal ion binding"/>
    <property type="evidence" value="ECO:0007669"/>
    <property type="project" value="UniProtKB-KW"/>
</dbReference>
<dbReference type="AlphaFoldDB" id="G3AVP9"/>
<feature type="active site" description="Proton acceptor" evidence="15">
    <location>
        <position position="37"/>
    </location>
</feature>
<protein>
    <recommendedName>
        <fullName evidence="9 14">Ribulose-phosphate 3-epimerase</fullName>
        <ecNumber evidence="8 14">5.1.3.1</ecNumber>
    </recommendedName>
</protein>
<dbReference type="InterPro" id="IPR013785">
    <property type="entry name" value="Aldolase_TIM"/>
</dbReference>
<keyword evidence="16" id="KW-0464">Manganese</keyword>
<evidence type="ECO:0000256" key="3">
    <source>
        <dbReference type="ARBA" id="ARBA00001941"/>
    </source>
</evidence>
<gene>
    <name evidence="18" type="ORF">SPAPADRAFT_63833</name>
</gene>
<evidence type="ECO:0000256" key="16">
    <source>
        <dbReference type="PIRSR" id="PIRSR001461-2"/>
    </source>
</evidence>
<feature type="binding site" evidence="17">
    <location>
        <position position="181"/>
    </location>
    <ligand>
        <name>substrate</name>
    </ligand>
</feature>
<keyword evidence="10 16" id="KW-0479">Metal-binding</keyword>
<dbReference type="GO" id="GO:0006098">
    <property type="term" value="P:pentose-phosphate shunt"/>
    <property type="evidence" value="ECO:0007669"/>
    <property type="project" value="UniProtKB-UniPathway"/>
</dbReference>
<dbReference type="InterPro" id="IPR000056">
    <property type="entry name" value="Ribul_P_3_epim-like"/>
</dbReference>
<feature type="binding site" evidence="16">
    <location>
        <position position="74"/>
    </location>
    <ligand>
        <name>a divalent metal cation</name>
        <dbReference type="ChEBI" id="CHEBI:60240"/>
    </ligand>
</feature>
<dbReference type="PROSITE" id="PS01085">
    <property type="entry name" value="RIBUL_P_3_EPIMER_1"/>
    <property type="match status" value="1"/>
</dbReference>
<dbReference type="eggNOG" id="KOG3111">
    <property type="taxonomic scope" value="Eukaryota"/>
</dbReference>
<dbReference type="InParanoid" id="G3AVP9"/>
<dbReference type="GeneID" id="18874935"/>
<dbReference type="CDD" id="cd00429">
    <property type="entry name" value="RPE"/>
    <property type="match status" value="1"/>
</dbReference>
<dbReference type="NCBIfam" id="TIGR01163">
    <property type="entry name" value="rpe"/>
    <property type="match status" value="1"/>
</dbReference>
<evidence type="ECO:0000313" key="19">
    <source>
        <dbReference type="Proteomes" id="UP000000709"/>
    </source>
</evidence>
<comment type="cofactor">
    <cofactor evidence="2">
        <name>Mn(2+)</name>
        <dbReference type="ChEBI" id="CHEBI:29035"/>
    </cofactor>
</comment>
<reference evidence="18 19" key="1">
    <citation type="journal article" date="2011" name="Proc. Natl. Acad. Sci. U.S.A.">
        <title>Comparative genomics of xylose-fermenting fungi for enhanced biofuel production.</title>
        <authorList>
            <person name="Wohlbach D.J."/>
            <person name="Kuo A."/>
            <person name="Sato T.K."/>
            <person name="Potts K.M."/>
            <person name="Salamov A.A."/>
            <person name="LaButti K.M."/>
            <person name="Sun H."/>
            <person name="Clum A."/>
            <person name="Pangilinan J.L."/>
            <person name="Lindquist E.A."/>
            <person name="Lucas S."/>
            <person name="Lapidus A."/>
            <person name="Jin M."/>
            <person name="Gunawan C."/>
            <person name="Balan V."/>
            <person name="Dale B.E."/>
            <person name="Jeffries T.W."/>
            <person name="Zinkel R."/>
            <person name="Barry K.W."/>
            <person name="Grigoriev I.V."/>
            <person name="Gasch A.P."/>
        </authorList>
    </citation>
    <scope>NUCLEOTIDE SEQUENCE [LARGE SCALE GENOMIC DNA]</scope>
    <source>
        <strain evidence="19">NRRL Y-27907 / 11-Y1</strain>
    </source>
</reference>